<dbReference type="Gene3D" id="3.30.980.10">
    <property type="entry name" value="Threonyl-trna Synthetase, Chain A, domain 2"/>
    <property type="match status" value="1"/>
</dbReference>
<evidence type="ECO:0000259" key="10">
    <source>
        <dbReference type="PROSITE" id="PS50860"/>
    </source>
</evidence>
<dbReference type="Pfam" id="PF01411">
    <property type="entry name" value="tRNA-synt_2c"/>
    <property type="match status" value="1"/>
</dbReference>
<sequence length="616" mass="68610">MLASNEIRHKFLRFFSAKGRPVSGGEGHRIVPSSSLVPENDASVLFTTAGMQQFKSYYIGEKKAEDDFGSLNVTSVQKCVRTSDIEEVGDASHLTFFEMLGNFSFGGYGKKEAINYAYEFIKNELGLEISYVTYFKGSNSVGKDEESAKIWSDIGIKDIREEGSDVFWGPTGNTGPCGPTTEIYCKNASGQDVEIWNIVFNQFFCEGSREQLDKGESVLKDLPVLGIDTGMGFERLLTILQKKESVYETDLFEPIINKINDSGLKIKDERAIKIIADHIRTAVFMIADGVRPSNAEGGYILRRLIRRAVVYAHKIGFLYNAIADLTDIIAEVYEGVYPIDAKKIEIKNTLITEIDKFKNTLEKGLKQFDKKFSLTPGVGASLTPGVLPNFLSGEDAFLLFTTYGFPLEMTLELAREKGMEVDVRDFDERFKKHQDESRKGAEHKFKGGLADHDPKTIKLHTAHHLLLAALQEVLGQSIKQRGSNITQERLRIDFAFERKMTDEEKKKVEEIVNQKIKESLEVVHKELPKAEAEKLGAEMEFGAKYGDIVSVYIIGPSTKAQGDASGKAFSIEFCGGPHVWNTSELGANPDGAPKVFKIKKEEAVAAGVRRIKAILE</sequence>
<evidence type="ECO:0000256" key="4">
    <source>
        <dbReference type="ARBA" id="ARBA00022598"/>
    </source>
</evidence>
<name>A0A0G0GWE9_9BACT</name>
<evidence type="ECO:0000256" key="3">
    <source>
        <dbReference type="ARBA" id="ARBA00022555"/>
    </source>
</evidence>
<dbReference type="GO" id="GO:0006419">
    <property type="term" value="P:alanyl-tRNA aminoacylation"/>
    <property type="evidence" value="ECO:0007669"/>
    <property type="project" value="InterPro"/>
</dbReference>
<dbReference type="InterPro" id="IPR002318">
    <property type="entry name" value="Ala-tRNA-lgiase_IIc"/>
</dbReference>
<reference evidence="11 12" key="1">
    <citation type="journal article" date="2015" name="Nature">
        <title>rRNA introns, odd ribosomes, and small enigmatic genomes across a large radiation of phyla.</title>
        <authorList>
            <person name="Brown C.T."/>
            <person name="Hug L.A."/>
            <person name="Thomas B.C."/>
            <person name="Sharon I."/>
            <person name="Castelle C.J."/>
            <person name="Singh A."/>
            <person name="Wilkins M.J."/>
            <person name="Williams K.H."/>
            <person name="Banfield J.F."/>
        </authorList>
    </citation>
    <scope>NUCLEOTIDE SEQUENCE [LARGE SCALE GENOMIC DNA]</scope>
</reference>
<organism evidence="11 12">
    <name type="scientific">Candidatus Nomurabacteria bacterium GW2011_GWB1_37_5</name>
    <dbReference type="NCBI Taxonomy" id="1618742"/>
    <lineage>
        <taxon>Bacteria</taxon>
        <taxon>Candidatus Nomuraibacteriota</taxon>
    </lineage>
</organism>
<dbReference type="GO" id="GO:0000049">
    <property type="term" value="F:tRNA binding"/>
    <property type="evidence" value="ECO:0007669"/>
    <property type="project" value="UniProtKB-KW"/>
</dbReference>
<dbReference type="InterPro" id="IPR012947">
    <property type="entry name" value="tRNA_SAD"/>
</dbReference>
<evidence type="ECO:0000256" key="7">
    <source>
        <dbReference type="ARBA" id="ARBA00022884"/>
    </source>
</evidence>
<comment type="caution">
    <text evidence="11">The sequence shown here is derived from an EMBL/GenBank/DDBJ whole genome shotgun (WGS) entry which is preliminary data.</text>
</comment>
<dbReference type="InterPro" id="IPR018162">
    <property type="entry name" value="Ala-tRNA-ligase_IIc_anticod-bd"/>
</dbReference>
<evidence type="ECO:0000313" key="11">
    <source>
        <dbReference type="EMBL" id="KKQ35318.1"/>
    </source>
</evidence>
<evidence type="ECO:0000313" key="12">
    <source>
        <dbReference type="Proteomes" id="UP000033876"/>
    </source>
</evidence>
<dbReference type="PROSITE" id="PS50860">
    <property type="entry name" value="AA_TRNA_LIGASE_II_ALA"/>
    <property type="match status" value="1"/>
</dbReference>
<dbReference type="CDD" id="cd00673">
    <property type="entry name" value="AlaRS_core"/>
    <property type="match status" value="1"/>
</dbReference>
<dbReference type="Gene3D" id="3.30.54.20">
    <property type="match status" value="1"/>
</dbReference>
<evidence type="ECO:0000256" key="9">
    <source>
        <dbReference type="ARBA" id="ARBA00023146"/>
    </source>
</evidence>
<dbReference type="GO" id="GO:0005737">
    <property type="term" value="C:cytoplasm"/>
    <property type="evidence" value="ECO:0007669"/>
    <property type="project" value="InterPro"/>
</dbReference>
<dbReference type="GO" id="GO:0002161">
    <property type="term" value="F:aminoacyl-tRNA deacylase activity"/>
    <property type="evidence" value="ECO:0007669"/>
    <property type="project" value="TreeGrafter"/>
</dbReference>
<dbReference type="InterPro" id="IPR018164">
    <property type="entry name" value="Ala-tRNA-synth_IIc_N"/>
</dbReference>
<dbReference type="EMBL" id="LBTF01000018">
    <property type="protein sequence ID" value="KKQ35318.1"/>
    <property type="molecule type" value="Genomic_DNA"/>
</dbReference>
<dbReference type="PRINTS" id="PR00980">
    <property type="entry name" value="TRNASYNTHALA"/>
</dbReference>
<keyword evidence="4 11" id="KW-0436">Ligase</keyword>
<dbReference type="Proteomes" id="UP000033876">
    <property type="component" value="Unassembled WGS sequence"/>
</dbReference>
<proteinExistence type="inferred from homology"/>
<dbReference type="InterPro" id="IPR050058">
    <property type="entry name" value="Ala-tRNA_ligase"/>
</dbReference>
<evidence type="ECO:0000256" key="2">
    <source>
        <dbReference type="ARBA" id="ARBA00013168"/>
    </source>
</evidence>
<keyword evidence="7" id="KW-0694">RNA-binding</keyword>
<dbReference type="GO" id="GO:0004813">
    <property type="term" value="F:alanine-tRNA ligase activity"/>
    <property type="evidence" value="ECO:0007669"/>
    <property type="project" value="UniProtKB-EC"/>
</dbReference>
<accession>A0A0G0GWE9</accession>
<evidence type="ECO:0000256" key="5">
    <source>
        <dbReference type="ARBA" id="ARBA00022741"/>
    </source>
</evidence>
<feature type="domain" description="Alanyl-transfer RNA synthetases family profile" evidence="10">
    <location>
        <begin position="2"/>
        <end position="616"/>
    </location>
</feature>
<gene>
    <name evidence="11" type="ORF">US50_C0018G0006</name>
</gene>
<dbReference type="NCBIfam" id="NF002436">
    <property type="entry name" value="PRK01584.1"/>
    <property type="match status" value="1"/>
</dbReference>
<dbReference type="SUPFAM" id="SSF101353">
    <property type="entry name" value="Putative anticodon-binding domain of alanyl-tRNA synthetase (AlaRS)"/>
    <property type="match status" value="1"/>
</dbReference>
<keyword evidence="5" id="KW-0547">Nucleotide-binding</keyword>
<dbReference type="Gene3D" id="3.30.930.10">
    <property type="entry name" value="Bira Bifunctional Protein, Domain 2"/>
    <property type="match status" value="1"/>
</dbReference>
<keyword evidence="9" id="KW-0030">Aminoacyl-tRNA synthetase</keyword>
<dbReference type="SUPFAM" id="SSF55186">
    <property type="entry name" value="ThrRS/AlaRS common domain"/>
    <property type="match status" value="1"/>
</dbReference>
<protein>
    <recommendedName>
        <fullName evidence="2">alanine--tRNA ligase</fullName>
        <ecNumber evidence="2">6.1.1.7</ecNumber>
    </recommendedName>
</protein>
<dbReference type="EC" id="6.1.1.7" evidence="2"/>
<evidence type="ECO:0000256" key="6">
    <source>
        <dbReference type="ARBA" id="ARBA00022840"/>
    </source>
</evidence>
<dbReference type="InterPro" id="IPR045864">
    <property type="entry name" value="aa-tRNA-synth_II/BPL/LPL"/>
</dbReference>
<dbReference type="AlphaFoldDB" id="A0A0G0GWE9"/>
<evidence type="ECO:0000256" key="1">
    <source>
        <dbReference type="ARBA" id="ARBA00008226"/>
    </source>
</evidence>
<dbReference type="PATRIC" id="fig|1618742.3.peg.389"/>
<keyword evidence="3" id="KW-0820">tRNA-binding</keyword>
<dbReference type="FunFam" id="3.30.980.10:FF:000004">
    <property type="entry name" value="Alanine--tRNA ligase, cytoplasmic"/>
    <property type="match status" value="1"/>
</dbReference>
<comment type="similarity">
    <text evidence="1">Belongs to the class-II aminoacyl-tRNA synthetase family.</text>
</comment>
<dbReference type="Pfam" id="PF07973">
    <property type="entry name" value="tRNA_SAD"/>
    <property type="match status" value="1"/>
</dbReference>
<dbReference type="InterPro" id="IPR018163">
    <property type="entry name" value="Thr/Ala-tRNA-synth_IIc_edit"/>
</dbReference>
<dbReference type="GO" id="GO:0005524">
    <property type="term" value="F:ATP binding"/>
    <property type="evidence" value="ECO:0007669"/>
    <property type="project" value="UniProtKB-KW"/>
</dbReference>
<keyword evidence="6" id="KW-0067">ATP-binding</keyword>
<dbReference type="SUPFAM" id="SSF55681">
    <property type="entry name" value="Class II aaRS and biotin synthetases"/>
    <property type="match status" value="1"/>
</dbReference>
<keyword evidence="8" id="KW-0648">Protein biosynthesis</keyword>
<dbReference type="SMART" id="SM00863">
    <property type="entry name" value="tRNA_SAD"/>
    <property type="match status" value="1"/>
</dbReference>
<dbReference type="InterPro" id="IPR018165">
    <property type="entry name" value="Ala-tRNA-synth_IIc_core"/>
</dbReference>
<dbReference type="PANTHER" id="PTHR11777:SF9">
    <property type="entry name" value="ALANINE--TRNA LIGASE, CYTOPLASMIC"/>
    <property type="match status" value="1"/>
</dbReference>
<dbReference type="PANTHER" id="PTHR11777">
    <property type="entry name" value="ALANYL-TRNA SYNTHETASE"/>
    <property type="match status" value="1"/>
</dbReference>
<evidence type="ECO:0000256" key="8">
    <source>
        <dbReference type="ARBA" id="ARBA00022917"/>
    </source>
</evidence>